<dbReference type="PANTHER" id="PTHR32322:SF18">
    <property type="entry name" value="S-ADENOSYLMETHIONINE_S-ADENOSYLHOMOCYSTEINE TRANSPORTER"/>
    <property type="match status" value="1"/>
</dbReference>
<evidence type="ECO:0000256" key="5">
    <source>
        <dbReference type="ARBA" id="ARBA00022989"/>
    </source>
</evidence>
<keyword evidence="6 7" id="KW-0472">Membrane</keyword>
<name>A0ABT3X4Y5_9BACL</name>
<evidence type="ECO:0000256" key="7">
    <source>
        <dbReference type="SAM" id="Phobius"/>
    </source>
</evidence>
<comment type="caution">
    <text evidence="9">The sequence shown here is derived from an EMBL/GenBank/DDBJ whole genome shotgun (WGS) entry which is preliminary data.</text>
</comment>
<dbReference type="InterPro" id="IPR050638">
    <property type="entry name" value="AA-Vitamin_Transporters"/>
</dbReference>
<keyword evidence="10" id="KW-1185">Reference proteome</keyword>
<dbReference type="SUPFAM" id="SSF103481">
    <property type="entry name" value="Multidrug resistance efflux transporter EmrE"/>
    <property type="match status" value="2"/>
</dbReference>
<evidence type="ECO:0000256" key="2">
    <source>
        <dbReference type="ARBA" id="ARBA00007362"/>
    </source>
</evidence>
<protein>
    <submittedName>
        <fullName evidence="9">DMT family transporter</fullName>
    </submittedName>
</protein>
<keyword evidence="3" id="KW-1003">Cell membrane</keyword>
<feature type="transmembrane region" description="Helical" evidence="7">
    <location>
        <begin position="98"/>
        <end position="118"/>
    </location>
</feature>
<dbReference type="InterPro" id="IPR000620">
    <property type="entry name" value="EamA_dom"/>
</dbReference>
<gene>
    <name evidence="9" type="ORF">OS242_18670</name>
</gene>
<dbReference type="Pfam" id="PF00892">
    <property type="entry name" value="EamA"/>
    <property type="match status" value="2"/>
</dbReference>
<dbReference type="EMBL" id="JAPMLT010000014">
    <property type="protein sequence ID" value="MCX7571965.1"/>
    <property type="molecule type" value="Genomic_DNA"/>
</dbReference>
<dbReference type="InterPro" id="IPR037185">
    <property type="entry name" value="EmrE-like"/>
</dbReference>
<feature type="transmembrane region" description="Helical" evidence="7">
    <location>
        <begin position="39"/>
        <end position="59"/>
    </location>
</feature>
<feature type="transmembrane region" description="Helical" evidence="7">
    <location>
        <begin position="71"/>
        <end position="92"/>
    </location>
</feature>
<feature type="transmembrane region" description="Helical" evidence="7">
    <location>
        <begin position="151"/>
        <end position="172"/>
    </location>
</feature>
<dbReference type="RefSeq" id="WP_267153212.1">
    <property type="nucleotide sequence ID" value="NZ_JAPMLT010000014.1"/>
</dbReference>
<evidence type="ECO:0000256" key="3">
    <source>
        <dbReference type="ARBA" id="ARBA00022475"/>
    </source>
</evidence>
<evidence type="ECO:0000256" key="6">
    <source>
        <dbReference type="ARBA" id="ARBA00023136"/>
    </source>
</evidence>
<evidence type="ECO:0000313" key="10">
    <source>
        <dbReference type="Proteomes" id="UP001208017"/>
    </source>
</evidence>
<comment type="similarity">
    <text evidence="2">Belongs to the EamA transporter family.</text>
</comment>
<organism evidence="9 10">
    <name type="scientific">Tumebacillus lacus</name>
    <dbReference type="NCBI Taxonomy" id="2995335"/>
    <lineage>
        <taxon>Bacteria</taxon>
        <taxon>Bacillati</taxon>
        <taxon>Bacillota</taxon>
        <taxon>Bacilli</taxon>
        <taxon>Bacillales</taxon>
        <taxon>Alicyclobacillaceae</taxon>
        <taxon>Tumebacillus</taxon>
    </lineage>
</organism>
<reference evidence="9 10" key="1">
    <citation type="submission" date="2022-11" db="EMBL/GenBank/DDBJ databases">
        <title>Study of microbial diversity in lake waters.</title>
        <authorList>
            <person name="Zhang J."/>
        </authorList>
    </citation>
    <scope>NUCLEOTIDE SEQUENCE [LARGE SCALE GENOMIC DNA]</scope>
    <source>
        <strain evidence="9 10">DT12</strain>
    </source>
</reference>
<dbReference type="Proteomes" id="UP001208017">
    <property type="component" value="Unassembled WGS sequence"/>
</dbReference>
<feature type="transmembrane region" description="Helical" evidence="7">
    <location>
        <begin position="249"/>
        <end position="268"/>
    </location>
</feature>
<feature type="domain" description="EamA" evidence="8">
    <location>
        <begin position="155"/>
        <end position="291"/>
    </location>
</feature>
<keyword evidence="5 7" id="KW-1133">Transmembrane helix</keyword>
<dbReference type="Gene3D" id="1.10.3730.20">
    <property type="match status" value="1"/>
</dbReference>
<evidence type="ECO:0000256" key="1">
    <source>
        <dbReference type="ARBA" id="ARBA00004651"/>
    </source>
</evidence>
<sequence>MKKVGIIYLLMLLVPLFWGGAFGAGKHVVTELPPFTTAAIRFGMASVLLVIWLTVQKGWDWQLMRERWKGLLFVSVTGIFAYNAFFFLGLQYTSATNGSLVVSMNPMTTTLLAVLFLGEVWNRQIGFGMVLSLLGVLTVISGGSLDVIRTLSFNVGDLILIGAVLCFSTYGIVSKAVLKGVPSLLVTTVTMTIGSLLLFAVSLFEGGWGQVPAISGQSWLELVYMAVCATVVAFVIWNMGIARLGPSKASAYVNLVPINAMWISSVFYGESLHLSQLVGVVLVIGGVVLTTRAPGKKTAPLPQKGAEV</sequence>
<feature type="domain" description="EamA" evidence="8">
    <location>
        <begin position="7"/>
        <end position="140"/>
    </location>
</feature>
<feature type="transmembrane region" description="Helical" evidence="7">
    <location>
        <begin position="125"/>
        <end position="145"/>
    </location>
</feature>
<evidence type="ECO:0000256" key="4">
    <source>
        <dbReference type="ARBA" id="ARBA00022692"/>
    </source>
</evidence>
<feature type="transmembrane region" description="Helical" evidence="7">
    <location>
        <begin position="184"/>
        <end position="204"/>
    </location>
</feature>
<feature type="transmembrane region" description="Helical" evidence="7">
    <location>
        <begin position="216"/>
        <end position="237"/>
    </location>
</feature>
<accession>A0ABT3X4Y5</accession>
<evidence type="ECO:0000313" key="9">
    <source>
        <dbReference type="EMBL" id="MCX7571965.1"/>
    </source>
</evidence>
<evidence type="ECO:0000259" key="8">
    <source>
        <dbReference type="Pfam" id="PF00892"/>
    </source>
</evidence>
<feature type="transmembrane region" description="Helical" evidence="7">
    <location>
        <begin position="274"/>
        <end position="291"/>
    </location>
</feature>
<dbReference type="PANTHER" id="PTHR32322">
    <property type="entry name" value="INNER MEMBRANE TRANSPORTER"/>
    <property type="match status" value="1"/>
</dbReference>
<proteinExistence type="inferred from homology"/>
<comment type="subcellular location">
    <subcellularLocation>
        <location evidence="1">Cell membrane</location>
        <topology evidence="1">Multi-pass membrane protein</topology>
    </subcellularLocation>
</comment>
<keyword evidence="4 7" id="KW-0812">Transmembrane</keyword>